<feature type="repeat" description="WD" evidence="1">
    <location>
        <begin position="68"/>
        <end position="98"/>
    </location>
</feature>
<dbReference type="AlphaFoldDB" id="D7G2G6"/>
<dbReference type="SUPFAM" id="SSF50978">
    <property type="entry name" value="WD40 repeat-like"/>
    <property type="match status" value="1"/>
</dbReference>
<dbReference type="EMBL" id="FN649760">
    <property type="protein sequence ID" value="CBJ33400.1"/>
    <property type="molecule type" value="Genomic_DNA"/>
</dbReference>
<reference evidence="3 4" key="1">
    <citation type="journal article" date="2010" name="Nature">
        <title>The Ectocarpus genome and the independent evolution of multicellularity in brown algae.</title>
        <authorList>
            <person name="Cock J.M."/>
            <person name="Sterck L."/>
            <person name="Rouze P."/>
            <person name="Scornet D."/>
            <person name="Allen A.E."/>
            <person name="Amoutzias G."/>
            <person name="Anthouard V."/>
            <person name="Artiguenave F."/>
            <person name="Aury J.M."/>
            <person name="Badger J.H."/>
            <person name="Beszteri B."/>
            <person name="Billiau K."/>
            <person name="Bonnet E."/>
            <person name="Bothwell J.H."/>
            <person name="Bowler C."/>
            <person name="Boyen C."/>
            <person name="Brownlee C."/>
            <person name="Carrano C.J."/>
            <person name="Charrier B."/>
            <person name="Cho G.Y."/>
            <person name="Coelho S.M."/>
            <person name="Collen J."/>
            <person name="Corre E."/>
            <person name="Da Silva C."/>
            <person name="Delage L."/>
            <person name="Delaroque N."/>
            <person name="Dittami S.M."/>
            <person name="Doulbeau S."/>
            <person name="Elias M."/>
            <person name="Farnham G."/>
            <person name="Gachon C.M."/>
            <person name="Gschloessl B."/>
            <person name="Heesch S."/>
            <person name="Jabbari K."/>
            <person name="Jubin C."/>
            <person name="Kawai H."/>
            <person name="Kimura K."/>
            <person name="Kloareg B."/>
            <person name="Kupper F.C."/>
            <person name="Lang D."/>
            <person name="Le Bail A."/>
            <person name="Leblanc C."/>
            <person name="Lerouge P."/>
            <person name="Lohr M."/>
            <person name="Lopez P.J."/>
            <person name="Martens C."/>
            <person name="Maumus F."/>
            <person name="Michel G."/>
            <person name="Miranda-Saavedra D."/>
            <person name="Morales J."/>
            <person name="Moreau H."/>
            <person name="Motomura T."/>
            <person name="Nagasato C."/>
            <person name="Napoli C.A."/>
            <person name="Nelson D.R."/>
            <person name="Nyvall-Collen P."/>
            <person name="Peters A.F."/>
            <person name="Pommier C."/>
            <person name="Potin P."/>
            <person name="Poulain J."/>
            <person name="Quesneville H."/>
            <person name="Read B."/>
            <person name="Rensing S.A."/>
            <person name="Ritter A."/>
            <person name="Rousvoal S."/>
            <person name="Samanta M."/>
            <person name="Samson G."/>
            <person name="Schroeder D.C."/>
            <person name="Segurens B."/>
            <person name="Strittmatter M."/>
            <person name="Tonon T."/>
            <person name="Tregear J.W."/>
            <person name="Valentin K."/>
            <person name="von Dassow P."/>
            <person name="Yamagishi T."/>
            <person name="Van de Peer Y."/>
            <person name="Wincker P."/>
        </authorList>
    </citation>
    <scope>NUCLEOTIDE SEQUENCE [LARGE SCALE GENOMIC DNA]</scope>
    <source>
        <strain evidence="4">Ec32 / CCAP1310/4</strain>
    </source>
</reference>
<keyword evidence="1" id="KW-0853">WD repeat</keyword>
<dbReference type="GO" id="GO:0030968">
    <property type="term" value="P:endoplasmic reticulum unfolded protein response"/>
    <property type="evidence" value="ECO:0007669"/>
    <property type="project" value="TreeGrafter"/>
</dbReference>
<dbReference type="OrthoDB" id="346371at2759"/>
<name>D7G2G6_ECTSI</name>
<proteinExistence type="predicted"/>
<dbReference type="PROSITE" id="PS50294">
    <property type="entry name" value="WD_REPEATS_REGION"/>
    <property type="match status" value="2"/>
</dbReference>
<dbReference type="PANTHER" id="PTHR44321">
    <property type="entry name" value="TRANSDUCIN BETA-LIKE PROTEIN 2"/>
    <property type="match status" value="1"/>
</dbReference>
<gene>
    <name evidence="3" type="ORF">Esi_0475_0004</name>
</gene>
<evidence type="ECO:0000313" key="4">
    <source>
        <dbReference type="Proteomes" id="UP000002630"/>
    </source>
</evidence>
<keyword evidence="4" id="KW-1185">Reference proteome</keyword>
<dbReference type="STRING" id="2880.D7G2G6"/>
<dbReference type="Pfam" id="PF00400">
    <property type="entry name" value="WD40"/>
    <property type="match status" value="3"/>
</dbReference>
<feature type="repeat" description="WD" evidence="1">
    <location>
        <begin position="265"/>
        <end position="297"/>
    </location>
</feature>
<organism evidence="3 4">
    <name type="scientific">Ectocarpus siliculosus</name>
    <name type="common">Brown alga</name>
    <name type="synonym">Conferva siliculosa</name>
    <dbReference type="NCBI Taxonomy" id="2880"/>
    <lineage>
        <taxon>Eukaryota</taxon>
        <taxon>Sar</taxon>
        <taxon>Stramenopiles</taxon>
        <taxon>Ochrophyta</taxon>
        <taxon>PX clade</taxon>
        <taxon>Phaeophyceae</taxon>
        <taxon>Ectocarpales</taxon>
        <taxon>Ectocarpaceae</taxon>
        <taxon>Ectocarpus</taxon>
    </lineage>
</organism>
<dbReference type="PANTHER" id="PTHR44321:SF1">
    <property type="entry name" value="TRANSDUCIN BETA-LIKE PROTEIN 2"/>
    <property type="match status" value="1"/>
</dbReference>
<evidence type="ECO:0000256" key="1">
    <source>
        <dbReference type="PROSITE-ProRule" id="PRU00221"/>
    </source>
</evidence>
<dbReference type="InterPro" id="IPR001680">
    <property type="entry name" value="WD40_rpt"/>
</dbReference>
<dbReference type="eggNOG" id="KOG2096">
    <property type="taxonomic scope" value="Eukaryota"/>
</dbReference>
<dbReference type="GO" id="GO:0005783">
    <property type="term" value="C:endoplasmic reticulum"/>
    <property type="evidence" value="ECO:0007669"/>
    <property type="project" value="TreeGrafter"/>
</dbReference>
<accession>D7G2G6</accession>
<feature type="compositionally biased region" description="Acidic residues" evidence="2">
    <location>
        <begin position="9"/>
        <end position="19"/>
    </location>
</feature>
<evidence type="ECO:0000256" key="2">
    <source>
        <dbReference type="SAM" id="MobiDB-lite"/>
    </source>
</evidence>
<dbReference type="InterPro" id="IPR015943">
    <property type="entry name" value="WD40/YVTN_repeat-like_dom_sf"/>
</dbReference>
<feature type="region of interest" description="Disordered" evidence="2">
    <location>
        <begin position="1"/>
        <end position="60"/>
    </location>
</feature>
<dbReference type="SMART" id="SM00320">
    <property type="entry name" value="WD40"/>
    <property type="match status" value="5"/>
</dbReference>
<protein>
    <submittedName>
        <fullName evidence="3">Uncharacterized protein</fullName>
    </submittedName>
</protein>
<evidence type="ECO:0000313" key="3">
    <source>
        <dbReference type="EMBL" id="CBJ33400.1"/>
    </source>
</evidence>
<dbReference type="PROSITE" id="PS50082">
    <property type="entry name" value="WD_REPEATS_2"/>
    <property type="match status" value="2"/>
</dbReference>
<dbReference type="InterPro" id="IPR042410">
    <property type="entry name" value="WBSCR13"/>
</dbReference>
<dbReference type="InterPro" id="IPR036322">
    <property type="entry name" value="WD40_repeat_dom_sf"/>
</dbReference>
<dbReference type="Gene3D" id="2.130.10.10">
    <property type="entry name" value="YVTN repeat-like/Quinoprotein amine dehydrogenase"/>
    <property type="match status" value="2"/>
</dbReference>
<sequence length="411" mass="44233">MQQDHGDLKEEEEPGEDFDNPLAGADGFTKKRKKKPAGKPVVIRKRAPVETPDPTWDGQPSSLLVRELKGHTAQVTGVAFSNDGRFVATASEDRTVRITYLDTIKDSSPRYIRVGIELDHVTALAFSDNSKRLVCATAKSKEICFYTIPTEKESKAGGGKVELLKSFPSGHEEPVTKILLLDVDKWMVIVTCACGSTETGIRFLNPRGDCLATLDTNQRTNYTMEASADNRFLAVGAGLPEVKVLEVSRNKDGEFSQVARAMTLSGVHTKGVHGVSFNPESTKVVTASIDGTWALWDTSVRYNLDEDPRKMEQHACKDAMNSKYSAAALGGEDAKVVALSSGRHIFFFAVGEGSGKQVESVGAAHGSSGTSILSMLASKDGKLLATTAAGDSRARLWRFPRSSGDASNSSG</sequence>
<dbReference type="InParanoid" id="D7G2G6"/>
<feature type="compositionally biased region" description="Basic residues" evidence="2">
    <location>
        <begin position="30"/>
        <end position="46"/>
    </location>
</feature>
<dbReference type="Proteomes" id="UP000002630">
    <property type="component" value="Unassembled WGS sequence"/>
</dbReference>